<gene>
    <name evidence="3" type="primary">LOC113498280</name>
</gene>
<keyword evidence="2" id="KW-1185">Reference proteome</keyword>
<dbReference type="SUPFAM" id="SSF46934">
    <property type="entry name" value="UBA-like"/>
    <property type="match status" value="1"/>
</dbReference>
<dbReference type="Pfam" id="PF02845">
    <property type="entry name" value="CUE"/>
    <property type="match status" value="1"/>
</dbReference>
<reference evidence="3" key="1">
    <citation type="submission" date="2025-08" db="UniProtKB">
        <authorList>
            <consortium name="RefSeq"/>
        </authorList>
    </citation>
    <scope>IDENTIFICATION</scope>
</reference>
<dbReference type="KEGG" id="tnl:113498280"/>
<dbReference type="PANTHER" id="PTHR46535:SF1">
    <property type="entry name" value="NEDD4-BINDING PROTEIN 2"/>
    <property type="match status" value="1"/>
</dbReference>
<dbReference type="RefSeq" id="XP_026734035.1">
    <property type="nucleotide sequence ID" value="XM_026878234.1"/>
</dbReference>
<dbReference type="OrthoDB" id="3231855at2759"/>
<organism evidence="2 3">
    <name type="scientific">Trichoplusia ni</name>
    <name type="common">Cabbage looper</name>
    <dbReference type="NCBI Taxonomy" id="7111"/>
    <lineage>
        <taxon>Eukaryota</taxon>
        <taxon>Metazoa</taxon>
        <taxon>Ecdysozoa</taxon>
        <taxon>Arthropoda</taxon>
        <taxon>Hexapoda</taxon>
        <taxon>Insecta</taxon>
        <taxon>Pterygota</taxon>
        <taxon>Neoptera</taxon>
        <taxon>Endopterygota</taxon>
        <taxon>Lepidoptera</taxon>
        <taxon>Glossata</taxon>
        <taxon>Ditrysia</taxon>
        <taxon>Noctuoidea</taxon>
        <taxon>Noctuidae</taxon>
        <taxon>Plusiinae</taxon>
        <taxon>Trichoplusia</taxon>
    </lineage>
</organism>
<dbReference type="InParanoid" id="A0A7E5W0C7"/>
<dbReference type="GO" id="GO:0005634">
    <property type="term" value="C:nucleus"/>
    <property type="evidence" value="ECO:0007669"/>
    <property type="project" value="TreeGrafter"/>
</dbReference>
<dbReference type="GO" id="GO:0043130">
    <property type="term" value="F:ubiquitin binding"/>
    <property type="evidence" value="ECO:0007669"/>
    <property type="project" value="InterPro"/>
</dbReference>
<evidence type="ECO:0000259" key="1">
    <source>
        <dbReference type="PROSITE" id="PS51140"/>
    </source>
</evidence>
<sequence length="182" mass="20901">MEYPENILPRVTLPISALNELNALWMESLMTQLDEHARKTAAMVQQDEEFARQIALKEAEMSLAGKEPEVPDFKEIMDMDLALSTYQKDIAEWRNNIPTNLAAKMTRDKLFNLFPDVEEDTLSELLMAHDNNFQATVEVLLLSTGRGDVLEKKNGVNKFVMQKELEKKDKILRKKKKVCICS</sequence>
<dbReference type="CDD" id="cd14279">
    <property type="entry name" value="CUE"/>
    <property type="match status" value="1"/>
</dbReference>
<dbReference type="InterPro" id="IPR052772">
    <property type="entry name" value="Endo/PolyKinase_Domain-Protein"/>
</dbReference>
<accession>A0A7E5W0C7</accession>
<dbReference type="AlphaFoldDB" id="A0A7E5W0C7"/>
<protein>
    <submittedName>
        <fullName evidence="3">Uncharacterized protein LOC113498280</fullName>
    </submittedName>
</protein>
<dbReference type="PANTHER" id="PTHR46535">
    <property type="entry name" value="NEDD4-BINDING PROTEIN 2"/>
    <property type="match status" value="1"/>
</dbReference>
<feature type="domain" description="CUE" evidence="1">
    <location>
        <begin position="102"/>
        <end position="144"/>
    </location>
</feature>
<evidence type="ECO:0000313" key="3">
    <source>
        <dbReference type="RefSeq" id="XP_026734035.1"/>
    </source>
</evidence>
<dbReference type="Proteomes" id="UP000322000">
    <property type="component" value="Chromosome 10"/>
</dbReference>
<dbReference type="PROSITE" id="PS51140">
    <property type="entry name" value="CUE"/>
    <property type="match status" value="1"/>
</dbReference>
<dbReference type="InterPro" id="IPR009060">
    <property type="entry name" value="UBA-like_sf"/>
</dbReference>
<dbReference type="GO" id="GO:0004519">
    <property type="term" value="F:endonuclease activity"/>
    <property type="evidence" value="ECO:0007669"/>
    <property type="project" value="TreeGrafter"/>
</dbReference>
<name>A0A7E5W0C7_TRINI</name>
<dbReference type="GeneID" id="113498280"/>
<dbReference type="InterPro" id="IPR003892">
    <property type="entry name" value="CUE"/>
</dbReference>
<proteinExistence type="predicted"/>
<evidence type="ECO:0000313" key="2">
    <source>
        <dbReference type="Proteomes" id="UP000322000"/>
    </source>
</evidence>